<dbReference type="Pfam" id="PF02522">
    <property type="entry name" value="Antibiotic_NAT"/>
    <property type="match status" value="1"/>
</dbReference>
<proteinExistence type="inferred from homology"/>
<dbReference type="RefSeq" id="WP_344325798.1">
    <property type="nucleotide sequence ID" value="NZ_BAAASZ010000028.1"/>
</dbReference>
<protein>
    <submittedName>
        <fullName evidence="4">AAC(3) family N-acetyltransferase</fullName>
    </submittedName>
</protein>
<dbReference type="SUPFAM" id="SSF110710">
    <property type="entry name" value="TTHA0583/YokD-like"/>
    <property type="match status" value="1"/>
</dbReference>
<dbReference type="EMBL" id="BAAASZ010000028">
    <property type="protein sequence ID" value="GAA2453816.1"/>
    <property type="molecule type" value="Genomic_DNA"/>
</dbReference>
<evidence type="ECO:0000256" key="1">
    <source>
        <dbReference type="ARBA" id="ARBA00006383"/>
    </source>
</evidence>
<reference evidence="5" key="1">
    <citation type="journal article" date="2019" name="Int. J. Syst. Evol. Microbiol.">
        <title>The Global Catalogue of Microorganisms (GCM) 10K type strain sequencing project: providing services to taxonomists for standard genome sequencing and annotation.</title>
        <authorList>
            <consortium name="The Broad Institute Genomics Platform"/>
            <consortium name="The Broad Institute Genome Sequencing Center for Infectious Disease"/>
            <person name="Wu L."/>
            <person name="Ma J."/>
        </authorList>
    </citation>
    <scope>NUCLEOTIDE SEQUENCE [LARGE SCALE GENOMIC DNA]</scope>
    <source>
        <strain evidence="5">JCM 6305</strain>
    </source>
</reference>
<organism evidence="4 5">
    <name type="scientific">Streptomyces macrosporus</name>
    <dbReference type="NCBI Taxonomy" id="44032"/>
    <lineage>
        <taxon>Bacteria</taxon>
        <taxon>Bacillati</taxon>
        <taxon>Actinomycetota</taxon>
        <taxon>Actinomycetes</taxon>
        <taxon>Kitasatosporales</taxon>
        <taxon>Streptomycetaceae</taxon>
        <taxon>Streptomyces</taxon>
    </lineage>
</organism>
<keyword evidence="3" id="KW-0012">Acyltransferase</keyword>
<keyword evidence="2" id="KW-0808">Transferase</keyword>
<dbReference type="Proteomes" id="UP001501638">
    <property type="component" value="Unassembled WGS sequence"/>
</dbReference>
<comment type="caution">
    <text evidence="4">The sequence shown here is derived from an EMBL/GenBank/DDBJ whole genome shotgun (WGS) entry which is preliminary data.</text>
</comment>
<evidence type="ECO:0000256" key="3">
    <source>
        <dbReference type="ARBA" id="ARBA00023315"/>
    </source>
</evidence>
<evidence type="ECO:0000313" key="5">
    <source>
        <dbReference type="Proteomes" id="UP001501638"/>
    </source>
</evidence>
<dbReference type="InterPro" id="IPR028345">
    <property type="entry name" value="Antibiotic_NAT-like"/>
</dbReference>
<keyword evidence="5" id="KW-1185">Reference proteome</keyword>
<name>A0ABP5XF11_9ACTN</name>
<accession>A0ABP5XF11</accession>
<comment type="similarity">
    <text evidence="1">Belongs to the antibiotic N-acetyltransferase family.</text>
</comment>
<dbReference type="PANTHER" id="PTHR11104:SF0">
    <property type="entry name" value="SPBETA PROPHAGE-DERIVED AMINOGLYCOSIDE N(3')-ACETYLTRANSFERASE-LIKE PROTEIN YOKD"/>
    <property type="match status" value="1"/>
</dbReference>
<dbReference type="InterPro" id="IPR003679">
    <property type="entry name" value="Amioglycoside_AcTrfase"/>
</dbReference>
<evidence type="ECO:0000313" key="4">
    <source>
        <dbReference type="EMBL" id="GAA2453816.1"/>
    </source>
</evidence>
<sequence>MTITSRQLVEAVDALVPVGGPVLVHASLRSFGEPVEGGADAVLDALLSRGRTVLVPSFSHSHCGTWAPEGVRPERNGVLYADGPGPVGVPYTTDHGPIDPDMGTFPATLIGRDGAHRGDHPTGSFAAVGPLAAELVAPQSPADVHGPLRALAERDGTVLLLGVGLNRMTPLHLAEQLAGRRLFLRWGRVADGRVVTVEAGGCSEGFPRLEPVLRPYARTVSVGASRWTAHPMARALAAASAAIAADPEATRCADPDCRRCRDAVAGGPLGTFPLG</sequence>
<gene>
    <name evidence="4" type="ORF">GCM10010405_42020</name>
</gene>
<dbReference type="PANTHER" id="PTHR11104">
    <property type="entry name" value="AMINOGLYCOSIDE N3-ACETYLTRANSFERASE"/>
    <property type="match status" value="1"/>
</dbReference>
<evidence type="ECO:0000256" key="2">
    <source>
        <dbReference type="ARBA" id="ARBA00022679"/>
    </source>
</evidence>